<accession>A0AAV4K2A4</accession>
<keyword evidence="2" id="KW-0175">Coiled coil</keyword>
<evidence type="ECO:0000313" key="6">
    <source>
        <dbReference type="EMBL" id="GGP28720.1"/>
    </source>
</evidence>
<dbReference type="GeneID" id="59164556"/>
<feature type="transmembrane region" description="Helical" evidence="3">
    <location>
        <begin position="713"/>
        <end position="735"/>
    </location>
</feature>
<proteinExistence type="predicted"/>
<feature type="domain" description="Phage tail tape measure protein" evidence="4">
    <location>
        <begin position="384"/>
        <end position="583"/>
    </location>
</feature>
<feature type="coiled-coil region" evidence="2">
    <location>
        <begin position="1704"/>
        <end position="1731"/>
    </location>
</feature>
<evidence type="ECO:0000256" key="2">
    <source>
        <dbReference type="SAM" id="Coils"/>
    </source>
</evidence>
<dbReference type="Pfam" id="PF10145">
    <property type="entry name" value="PhageMin_Tail"/>
    <property type="match status" value="1"/>
</dbReference>
<evidence type="ECO:0000313" key="5">
    <source>
        <dbReference type="EMBL" id="GGI75413.1"/>
    </source>
</evidence>
<dbReference type="EMBL" id="BMLZ01000003">
    <property type="protein sequence ID" value="GGP28720.1"/>
    <property type="molecule type" value="Genomic_DNA"/>
</dbReference>
<reference evidence="5" key="2">
    <citation type="journal article" date="2014" name="Int. J. Syst. Evol. Microbiol.">
        <title>Complete genome sequence of Corynebacterium casei LMG S-19264T (=DSM 44701T), isolated from a smear-ripened cheese.</title>
        <authorList>
            <consortium name="US DOE Joint Genome Institute (JGI-PGF)"/>
            <person name="Walter F."/>
            <person name="Albersmeier A."/>
            <person name="Kalinowski J."/>
            <person name="Ruckert C."/>
        </authorList>
    </citation>
    <scope>NUCLEOTIDE SEQUENCE</scope>
    <source>
        <strain evidence="5">CGMCC 1.8885</strain>
    </source>
</reference>
<reference evidence="5" key="4">
    <citation type="submission" date="2023-08" db="EMBL/GenBank/DDBJ databases">
        <authorList>
            <person name="Sun Q."/>
            <person name="Zhou Y."/>
        </authorList>
    </citation>
    <scope>NUCLEOTIDE SEQUENCE</scope>
    <source>
        <strain evidence="6">CGMCC 1.8884</strain>
        <strain evidence="5">CGMCC 1.8885</strain>
    </source>
</reference>
<keyword evidence="7" id="KW-1185">Reference proteome</keyword>
<evidence type="ECO:0000259" key="4">
    <source>
        <dbReference type="Pfam" id="PF10145"/>
    </source>
</evidence>
<keyword evidence="3" id="KW-0812">Transmembrane</keyword>
<dbReference type="InterPro" id="IPR010090">
    <property type="entry name" value="Phage_tape_meas"/>
</dbReference>
<comment type="caution">
    <text evidence="5">The sequence shown here is derived from an EMBL/GenBank/DDBJ whole genome shotgun (WGS) entry which is preliminary data.</text>
</comment>
<feature type="transmembrane region" description="Helical" evidence="3">
    <location>
        <begin position="675"/>
        <end position="701"/>
    </location>
</feature>
<protein>
    <recommendedName>
        <fullName evidence="4">Phage tail tape measure protein domain-containing protein</fullName>
    </recommendedName>
</protein>
<keyword evidence="3" id="KW-0472">Membrane</keyword>
<reference evidence="6" key="1">
    <citation type="journal article" date="2014" name="Int. J. Syst. Evol. Microbiol.">
        <title>Complete genome of a new Firmicutes species belonging to the dominant human colonic microbiota ('Ruminococcus bicirculans') reveals two chromosomes and a selective capacity to utilize plant glucans.</title>
        <authorList>
            <consortium name="NISC Comparative Sequencing Program"/>
            <person name="Wegmann U."/>
            <person name="Louis P."/>
            <person name="Goesmann A."/>
            <person name="Henrissat B."/>
            <person name="Duncan S.H."/>
            <person name="Flint H.J."/>
        </authorList>
    </citation>
    <scope>NUCLEOTIDE SEQUENCE</scope>
    <source>
        <strain evidence="6">CGMCC 1.8884</strain>
    </source>
</reference>
<dbReference type="NCBIfam" id="TIGR01760">
    <property type="entry name" value="tape_meas_TP901"/>
    <property type="match status" value="1"/>
</dbReference>
<sequence>MTSATLPPLTGVADLNIAPFRKGVRDALNLVSEVAEYAKKNGTLALTLKLSGTSLQAAKQQIDAAVGGRNLPFTVTFDPVSVNAAVAGLRSTLNSVVGINTSGLTAVQTQISAQIAEMTRLIAELRALGSGGGTSSGRGALGGLSANAQNLLSQLQLLNNEYKRGDVDALAYASRLAGLQSALRVAAAGATAGSTEFQRLDRAVTQTVQGLRNVQSAEITKLRTELSGARAQFDAAAAAATTLAQRRAAIAAYEGDLIRIRVALQGMAAAGRLTEQQLGQVNRMLAQTARESNTIRGGVNIAGLSGNVSNALQQLMTYVPGMSQLNGVLGNTPPLLMGVVGGLAALTAGMAASFRTAAEFQQKMADINALTQPTAEGLAQMSEFAKDFGIPLGIGARQAADAMLSLSKAGLSTADIMGGGLASALNLAAAAGISTAQAGELAVTAMTAFGMAAKDLPQIANIYAGFANQTTQDAEALGRALAAVGPVAKSAGLNFAQLSGYMAMLAKGGFARMDDAGTSFKTMLLSLQSPSTTAAKAMAQIGLNAYDAAGNFRPLGETLQELRERLAGLSEQQRNNVLKNMFGTDGIRAAQILYQATGEEIANVTDKIATQGNAAEVAKTRLETYQGSVDKMKANFEALRIELGEKFLPAATRAVEFFDRGVTSLRDMANNTNTLLGYVIPLGAAMLALTAPQIIAGLAAITAGIQGAAAASMAWALANPFGVIAVGLSALAVSVNKIYSDTRRIYEGVDKANQDSHDKLMARVQALRAEGTELAKAQADYLEALDARSKAQEGKVTGKTIWGERLVTVDADEVARTGKEVERLFEKVKELRAESAPKGSPEKTTTDATGIDPQVVQRQSVALESLRNAIAGRMDALDADMPPKLESKLAKISNEYKKLGKDLKEAFGGNLNNTEYLKGVAELEAARQKEISAARRKWAADEAKKAAEEVQKGTDAVAKAQLAGERQRIEAMQDGLAKRQALRDLEIRQAQADTARSLEGVKDPKARAKLEEAGRIEVLTIQRQYDAEELRLSREAAQKSRELLTKAQFDTEKARVDAMQEGVAKRQSLRDLELRHIESETQRSLQGVSDPTLRAALVQQSREAALRVQQRYSAEEIRLAQESAQKVRDVQVQMQLDGERARIEAMQDGLAKRQAIRDLELREAAQRTQDSLKGVTDPRLRAALEESGRQAALLVNQRYDAQEARLAQESAKRLRDILDKGQHDAEQARINRMQEGSAKRAAQRGLDYRDLQKSIQDEVDALAGDPRAQAARLQAGRQELNNLRRQWAAEDRQREVEDARAAADLSLQTLRSRQAAEVAAMQDGSAKRAAQRKLDIQGVRDDVAQQLRDAADQPKKQAEIIAAGNERIRQINANFRKGEQDAAREHARKLLDIAVQQLQDQENLAQAQRGEALAQFDLDAGRQLAAFKGTAQERIRYEAQVAQQRAQLVERQAREAVAAQRRQLALERDQALSADNLSASDRQRIWERYRTQLSTLEAKAHSEALQRLSEREQREQEAAQRIHEANVKAALKPVEDGKKGIDELNFQLSLAETASERLALETQIGQAHQQQVAVLQRLLADANKMNLTEEERTQLAEQLTTAQRAVQTSAATVLKTQQDVTRELAEQQDKMRQLSERYGEIQGLLGGGTTGVVKAQEDLTASTGKLSDAYAEALPYLRQIREQSLTPADYDDATKALDKFVAALGDQKAKLEALRTEYDRQRDAIKSVQDVLSGFGRDLGDQNLLEGAITVNQSTYDQAKNALDTLLKGGKYDAVQLAEATKRLQDSYGGLKDALAALGEARAREFEKERDRIKNESDTRTRALDAQIKAAKDAGLDTTALERERDRLVSETDRRVRELEGKAEAARKGAQDALSDRTKGLGDLLQGVAQGAGKAQKSVDDLAGQVAQAEKDVAASAARMRQDLGGMFKGLPAQAGKAGQQAGQQFMAQLQAQLKKVKLPSVTVGGANLPAAMRGAGNVSITQTFYWNGQQVTGPASPNTKSLLRMLANEADAECRRRNS</sequence>
<evidence type="ECO:0000313" key="8">
    <source>
        <dbReference type="Proteomes" id="UP000652720"/>
    </source>
</evidence>
<name>A0AAV4K2A4_9DEIO</name>
<dbReference type="Proteomes" id="UP000630135">
    <property type="component" value="Unassembled WGS sequence"/>
</dbReference>
<gene>
    <name evidence="6" type="ORF">GCM10008021_03710</name>
    <name evidence="5" type="ORF">GCM10010914_07040</name>
</gene>
<dbReference type="EMBL" id="BMMA01000004">
    <property type="protein sequence ID" value="GGI75413.1"/>
    <property type="molecule type" value="Genomic_DNA"/>
</dbReference>
<feature type="coiled-coil region" evidence="2">
    <location>
        <begin position="1498"/>
        <end position="1525"/>
    </location>
</feature>
<feature type="coiled-coil region" evidence="2">
    <location>
        <begin position="1384"/>
        <end position="1411"/>
    </location>
</feature>
<evidence type="ECO:0000313" key="7">
    <source>
        <dbReference type="Proteomes" id="UP000630135"/>
    </source>
</evidence>
<evidence type="ECO:0000256" key="1">
    <source>
        <dbReference type="ARBA" id="ARBA00022612"/>
    </source>
</evidence>
<evidence type="ECO:0000256" key="3">
    <source>
        <dbReference type="SAM" id="Phobius"/>
    </source>
</evidence>
<dbReference type="Proteomes" id="UP000652720">
    <property type="component" value="Unassembled WGS sequence"/>
</dbReference>
<reference evidence="7" key="3">
    <citation type="journal article" date="2019" name="Int. J. Syst. Evol. Microbiol.">
        <title>The Global Catalogue of Microorganisms (GCM) 10K type strain sequencing project: providing services to taxonomists for standard genome sequencing and annotation.</title>
        <authorList>
            <consortium name="The Broad Institute Genomics Platform"/>
            <consortium name="The Broad Institute Genome Sequencing Center for Infectious Disease"/>
            <person name="Wu L."/>
            <person name="Ma J."/>
        </authorList>
    </citation>
    <scope>NUCLEOTIDE SEQUENCE [LARGE SCALE GENOMIC DNA]</scope>
    <source>
        <strain evidence="7">CGMCC 1.8884</strain>
    </source>
</reference>
<feature type="coiled-coil region" evidence="2">
    <location>
        <begin position="1585"/>
        <end position="1644"/>
    </location>
</feature>
<organism evidence="5 8">
    <name type="scientific">Deinococcus wulumuqiensis</name>
    <dbReference type="NCBI Taxonomy" id="980427"/>
    <lineage>
        <taxon>Bacteria</taxon>
        <taxon>Thermotogati</taxon>
        <taxon>Deinococcota</taxon>
        <taxon>Deinococci</taxon>
        <taxon>Deinococcales</taxon>
        <taxon>Deinococcaceae</taxon>
        <taxon>Deinococcus</taxon>
    </lineage>
</organism>
<dbReference type="RefSeq" id="WP_081608174.1">
    <property type="nucleotide sequence ID" value="NZ_JBHMFK010000005.1"/>
</dbReference>
<keyword evidence="1" id="KW-1188">Viral release from host cell</keyword>
<keyword evidence="3" id="KW-1133">Transmembrane helix</keyword>
<dbReference type="PANTHER" id="PTHR37813">
    <property type="entry name" value="FELS-2 PROPHAGE PROTEIN"/>
    <property type="match status" value="1"/>
</dbReference>
<dbReference type="PANTHER" id="PTHR37813:SF1">
    <property type="entry name" value="FELS-2 PROPHAGE PROTEIN"/>
    <property type="match status" value="1"/>
</dbReference>